<dbReference type="InterPro" id="IPR044855">
    <property type="entry name" value="CoA-Trfase_III_dom3_sf"/>
</dbReference>
<dbReference type="InterPro" id="IPR003673">
    <property type="entry name" value="CoA-Trfase_fam_III"/>
</dbReference>
<protein>
    <submittedName>
        <fullName evidence="1">CoA transferase</fullName>
    </submittedName>
</protein>
<dbReference type="InterPro" id="IPR050509">
    <property type="entry name" value="CoA-transferase_III"/>
</dbReference>
<dbReference type="Gene3D" id="3.40.50.10540">
    <property type="entry name" value="Crotonobetainyl-coa:carnitine coa-transferase, domain 1"/>
    <property type="match status" value="1"/>
</dbReference>
<comment type="caution">
    <text evidence="1">The sequence shown here is derived from an EMBL/GenBank/DDBJ whole genome shotgun (WGS) entry which is preliminary data.</text>
</comment>
<keyword evidence="2" id="KW-1185">Reference proteome</keyword>
<evidence type="ECO:0000313" key="1">
    <source>
        <dbReference type="EMBL" id="NTS65674.1"/>
    </source>
</evidence>
<dbReference type="PANTHER" id="PTHR48228:SF5">
    <property type="entry name" value="ALPHA-METHYLACYL-COA RACEMASE"/>
    <property type="match status" value="1"/>
</dbReference>
<proteinExistence type="predicted"/>
<name>A0ABX2JIS0_9SPHN</name>
<dbReference type="Gene3D" id="3.30.1540.10">
    <property type="entry name" value="formyl-coa transferase, domain 3"/>
    <property type="match status" value="1"/>
</dbReference>
<reference evidence="1 2" key="1">
    <citation type="submission" date="2020-06" db="EMBL/GenBank/DDBJ databases">
        <title>Sphingomonas hominis sp. nov., a member of the Sphingomonas, isolated from the hair of a 22-year-old girl.</title>
        <authorList>
            <person name="Zhang D.-F."/>
            <person name="Cui X.-W."/>
        </authorList>
    </citation>
    <scope>NUCLEOTIDE SEQUENCE [LARGE SCALE GENOMIC DNA]</scope>
    <source>
        <strain evidence="1 2">HHU CXW</strain>
    </source>
</reference>
<dbReference type="EMBL" id="JABULH010000004">
    <property type="protein sequence ID" value="NTS65674.1"/>
    <property type="molecule type" value="Genomic_DNA"/>
</dbReference>
<gene>
    <name evidence="1" type="ORF">HRV97_10925</name>
</gene>
<sequence length="374" mass="40323">MAKPPLDGIRVIEFAGIGPGPFAGMMLADHGAEVIRIDRASPGGRSLAIDAKDPLLRSRKSIALDLKNPRAIAAVRRIVASADAIIEGFRPGVMERLGLGPDVLLADNPRLVYGRMTGWGQTGPMAHEPGHDINYIALSGVLHALGRAGEKPTPPINLAGDFGGGSMFLAFGMLAALLHAARTGEGQVVDAAMTEGSSVLMSMMWGFRAMGRWSDERGTNLLDTAAHFYDTYETRDGKFVSLGAIEPQFFAEFRRVAGLDDAKWDRQMDPRGWAALKDDLTALFLTKTRDEWVEAFHGYDICFAPVLGFDEAAAHPHNVAREAFVTAAGVRQPAPAPRYSASSTVAPRMADHRDDAGTLRDLGFDPDEIAALRF</sequence>
<dbReference type="Proteomes" id="UP000621447">
    <property type="component" value="Unassembled WGS sequence"/>
</dbReference>
<organism evidence="1 2">
    <name type="scientific">Sphingomonas hominis</name>
    <dbReference type="NCBI Taxonomy" id="2741495"/>
    <lineage>
        <taxon>Bacteria</taxon>
        <taxon>Pseudomonadati</taxon>
        <taxon>Pseudomonadota</taxon>
        <taxon>Alphaproteobacteria</taxon>
        <taxon>Sphingomonadales</taxon>
        <taxon>Sphingomonadaceae</taxon>
        <taxon>Sphingomonas</taxon>
    </lineage>
</organism>
<dbReference type="SUPFAM" id="SSF89796">
    <property type="entry name" value="CoA-transferase family III (CaiB/BaiF)"/>
    <property type="match status" value="1"/>
</dbReference>
<dbReference type="InterPro" id="IPR023606">
    <property type="entry name" value="CoA-Trfase_III_dom_1_sf"/>
</dbReference>
<dbReference type="RefSeq" id="WP_174194306.1">
    <property type="nucleotide sequence ID" value="NZ_JABULH010000004.1"/>
</dbReference>
<accession>A0ABX2JIS0</accession>
<keyword evidence="1" id="KW-0808">Transferase</keyword>
<evidence type="ECO:0000313" key="2">
    <source>
        <dbReference type="Proteomes" id="UP000621447"/>
    </source>
</evidence>
<dbReference type="PANTHER" id="PTHR48228">
    <property type="entry name" value="SUCCINYL-COA--D-CITRAMALATE COA-TRANSFERASE"/>
    <property type="match status" value="1"/>
</dbReference>
<dbReference type="Pfam" id="PF02515">
    <property type="entry name" value="CoA_transf_3"/>
    <property type="match status" value="1"/>
</dbReference>
<dbReference type="GO" id="GO:0016740">
    <property type="term" value="F:transferase activity"/>
    <property type="evidence" value="ECO:0007669"/>
    <property type="project" value="UniProtKB-KW"/>
</dbReference>